<organism evidence="2">
    <name type="scientific">Arundo donax</name>
    <name type="common">Giant reed</name>
    <name type="synonym">Donax arundinaceus</name>
    <dbReference type="NCBI Taxonomy" id="35708"/>
    <lineage>
        <taxon>Eukaryota</taxon>
        <taxon>Viridiplantae</taxon>
        <taxon>Streptophyta</taxon>
        <taxon>Embryophyta</taxon>
        <taxon>Tracheophyta</taxon>
        <taxon>Spermatophyta</taxon>
        <taxon>Magnoliopsida</taxon>
        <taxon>Liliopsida</taxon>
        <taxon>Poales</taxon>
        <taxon>Poaceae</taxon>
        <taxon>PACMAD clade</taxon>
        <taxon>Arundinoideae</taxon>
        <taxon>Arundineae</taxon>
        <taxon>Arundo</taxon>
    </lineage>
</organism>
<protein>
    <submittedName>
        <fullName evidence="2">Uncharacterized protein</fullName>
    </submittedName>
</protein>
<dbReference type="EMBL" id="GBRH01168362">
    <property type="protein sequence ID" value="JAE29534.1"/>
    <property type="molecule type" value="Transcribed_RNA"/>
</dbReference>
<reference evidence="2" key="2">
    <citation type="journal article" date="2015" name="Data Brief">
        <title>Shoot transcriptome of the giant reed, Arundo donax.</title>
        <authorList>
            <person name="Barrero R.A."/>
            <person name="Guerrero F.D."/>
            <person name="Moolhuijzen P."/>
            <person name="Goolsby J.A."/>
            <person name="Tidwell J."/>
            <person name="Bellgard S.E."/>
            <person name="Bellgard M.I."/>
        </authorList>
    </citation>
    <scope>NUCLEOTIDE SEQUENCE</scope>
    <source>
        <tissue evidence="2">Shoot tissue taken approximately 20 cm above the soil surface</tissue>
    </source>
</reference>
<sequence length="72" mass="7087">MLSSEFMHAESIPPAGPGTAAAGAIDCDETTDVDASSIDTTTKSAAATTNGRCPAAAMAGLKVVFLASSGRL</sequence>
<evidence type="ECO:0000313" key="2">
    <source>
        <dbReference type="EMBL" id="JAE29534.1"/>
    </source>
</evidence>
<dbReference type="AlphaFoldDB" id="A0A0A9H168"/>
<name>A0A0A9H168_ARUDO</name>
<evidence type="ECO:0000256" key="1">
    <source>
        <dbReference type="SAM" id="MobiDB-lite"/>
    </source>
</evidence>
<reference evidence="2" key="1">
    <citation type="submission" date="2014-09" db="EMBL/GenBank/DDBJ databases">
        <authorList>
            <person name="Magalhaes I.L.F."/>
            <person name="Oliveira U."/>
            <person name="Santos F.R."/>
            <person name="Vidigal T.H.D.A."/>
            <person name="Brescovit A.D."/>
            <person name="Santos A.J."/>
        </authorList>
    </citation>
    <scope>NUCLEOTIDE SEQUENCE</scope>
    <source>
        <tissue evidence="2">Shoot tissue taken approximately 20 cm above the soil surface</tissue>
    </source>
</reference>
<proteinExistence type="predicted"/>
<feature type="region of interest" description="Disordered" evidence="1">
    <location>
        <begin position="1"/>
        <end position="26"/>
    </location>
</feature>
<accession>A0A0A9H168</accession>